<name>A0ACC0ZZX3_9ROSI</name>
<dbReference type="EMBL" id="CM047909">
    <property type="protein sequence ID" value="KAJ0080619.1"/>
    <property type="molecule type" value="Genomic_DNA"/>
</dbReference>
<gene>
    <name evidence="1" type="ORF">Patl1_23439</name>
</gene>
<reference evidence="2" key="1">
    <citation type="journal article" date="2023" name="G3 (Bethesda)">
        <title>Genome assembly and association tests identify interacting loci associated with vigor, precocity, and sex in interspecific pistachio rootstocks.</title>
        <authorList>
            <person name="Palmer W."/>
            <person name="Jacygrad E."/>
            <person name="Sagayaradj S."/>
            <person name="Cavanaugh K."/>
            <person name="Han R."/>
            <person name="Bertier L."/>
            <person name="Beede B."/>
            <person name="Kafkas S."/>
            <person name="Golino D."/>
            <person name="Preece J."/>
            <person name="Michelmore R."/>
        </authorList>
    </citation>
    <scope>NUCLEOTIDE SEQUENCE [LARGE SCALE GENOMIC DNA]</scope>
</reference>
<protein>
    <submittedName>
        <fullName evidence="1">Uncharacterized protein</fullName>
    </submittedName>
</protein>
<comment type="caution">
    <text evidence="1">The sequence shown here is derived from an EMBL/GenBank/DDBJ whole genome shotgun (WGS) entry which is preliminary data.</text>
</comment>
<proteinExistence type="predicted"/>
<evidence type="ECO:0000313" key="2">
    <source>
        <dbReference type="Proteomes" id="UP001164250"/>
    </source>
</evidence>
<dbReference type="Proteomes" id="UP001164250">
    <property type="component" value="Chromosome 13"/>
</dbReference>
<organism evidence="1 2">
    <name type="scientific">Pistacia atlantica</name>
    <dbReference type="NCBI Taxonomy" id="434234"/>
    <lineage>
        <taxon>Eukaryota</taxon>
        <taxon>Viridiplantae</taxon>
        <taxon>Streptophyta</taxon>
        <taxon>Embryophyta</taxon>
        <taxon>Tracheophyta</taxon>
        <taxon>Spermatophyta</taxon>
        <taxon>Magnoliopsida</taxon>
        <taxon>eudicotyledons</taxon>
        <taxon>Gunneridae</taxon>
        <taxon>Pentapetalae</taxon>
        <taxon>rosids</taxon>
        <taxon>malvids</taxon>
        <taxon>Sapindales</taxon>
        <taxon>Anacardiaceae</taxon>
        <taxon>Pistacia</taxon>
    </lineage>
</organism>
<keyword evidence="2" id="KW-1185">Reference proteome</keyword>
<sequence length="13" mass="1569">MPTTFKVPFLFKI</sequence>
<accession>A0ACC0ZZX3</accession>
<evidence type="ECO:0000313" key="1">
    <source>
        <dbReference type="EMBL" id="KAJ0080619.1"/>
    </source>
</evidence>